<comment type="function">
    <text evidence="10">Involved in SarA attenuation. Affects resistance to oxacillin and teicoplanin, as well as the synthesis of virulence factors.</text>
</comment>
<name>A0ABW5C1W2_9BACI</name>
<comment type="caution">
    <text evidence="14">The sequence shown here is derived from an EMBL/GenBank/DDBJ whole genome shotgun (WGS) entry which is preliminary data.</text>
</comment>
<keyword evidence="5" id="KW-0735">Signal-anchor</keyword>
<protein>
    <recommendedName>
        <fullName evidence="11">Regulatory protein MsrR</fullName>
    </recommendedName>
</protein>
<dbReference type="InterPro" id="IPR050922">
    <property type="entry name" value="LytR/CpsA/Psr_CW_biosynth"/>
</dbReference>
<evidence type="ECO:0000256" key="12">
    <source>
        <dbReference type="SAM" id="Phobius"/>
    </source>
</evidence>
<evidence type="ECO:0000256" key="4">
    <source>
        <dbReference type="ARBA" id="ARBA00022692"/>
    </source>
</evidence>
<dbReference type="Gene3D" id="3.40.630.190">
    <property type="entry name" value="LCP protein"/>
    <property type="match status" value="1"/>
</dbReference>
<evidence type="ECO:0000313" key="15">
    <source>
        <dbReference type="Proteomes" id="UP001597318"/>
    </source>
</evidence>
<dbReference type="RefSeq" id="WP_379052220.1">
    <property type="nucleotide sequence ID" value="NZ_JBHUIK010000003.1"/>
</dbReference>
<evidence type="ECO:0000256" key="8">
    <source>
        <dbReference type="ARBA" id="ARBA00023136"/>
    </source>
</evidence>
<dbReference type="EMBL" id="JBHUIK010000003">
    <property type="protein sequence ID" value="MFD2214868.1"/>
    <property type="molecule type" value="Genomic_DNA"/>
</dbReference>
<organism evidence="14 15">
    <name type="scientific">Metabacillus endolithicus</name>
    <dbReference type="NCBI Taxonomy" id="1535204"/>
    <lineage>
        <taxon>Bacteria</taxon>
        <taxon>Bacillati</taxon>
        <taxon>Bacillota</taxon>
        <taxon>Bacilli</taxon>
        <taxon>Bacillales</taxon>
        <taxon>Bacillaceae</taxon>
        <taxon>Metabacillus</taxon>
    </lineage>
</organism>
<evidence type="ECO:0000256" key="1">
    <source>
        <dbReference type="ARBA" id="ARBA00004401"/>
    </source>
</evidence>
<reference evidence="15" key="1">
    <citation type="journal article" date="2019" name="Int. J. Syst. Evol. Microbiol.">
        <title>The Global Catalogue of Microorganisms (GCM) 10K type strain sequencing project: providing services to taxonomists for standard genome sequencing and annotation.</title>
        <authorList>
            <consortium name="The Broad Institute Genomics Platform"/>
            <consortium name="The Broad Institute Genome Sequencing Center for Infectious Disease"/>
            <person name="Wu L."/>
            <person name="Ma J."/>
        </authorList>
    </citation>
    <scope>NUCLEOTIDE SEQUENCE [LARGE SCALE GENOMIC DNA]</scope>
    <source>
        <strain evidence="15">CGMCC 1.15474</strain>
    </source>
</reference>
<dbReference type="Proteomes" id="UP001597318">
    <property type="component" value="Unassembled WGS sequence"/>
</dbReference>
<keyword evidence="6 12" id="KW-1133">Transmembrane helix</keyword>
<evidence type="ECO:0000313" key="14">
    <source>
        <dbReference type="EMBL" id="MFD2214868.1"/>
    </source>
</evidence>
<keyword evidence="3" id="KW-1003">Cell membrane</keyword>
<dbReference type="Pfam" id="PF03816">
    <property type="entry name" value="LytR_cpsA_psr"/>
    <property type="match status" value="1"/>
</dbReference>
<feature type="domain" description="Cell envelope-related transcriptional attenuator" evidence="13">
    <location>
        <begin position="85"/>
        <end position="228"/>
    </location>
</feature>
<dbReference type="NCBIfam" id="TIGR00350">
    <property type="entry name" value="lytR_cpsA_psr"/>
    <property type="match status" value="1"/>
</dbReference>
<comment type="similarity">
    <text evidence="2">Belongs to the LytR/CpsA/Psr (LCP) family.</text>
</comment>
<evidence type="ECO:0000256" key="9">
    <source>
        <dbReference type="ARBA" id="ARBA00023163"/>
    </source>
</evidence>
<keyword evidence="7" id="KW-0805">Transcription regulation</keyword>
<keyword evidence="15" id="KW-1185">Reference proteome</keyword>
<evidence type="ECO:0000256" key="6">
    <source>
        <dbReference type="ARBA" id="ARBA00022989"/>
    </source>
</evidence>
<evidence type="ECO:0000256" key="7">
    <source>
        <dbReference type="ARBA" id="ARBA00023015"/>
    </source>
</evidence>
<evidence type="ECO:0000256" key="3">
    <source>
        <dbReference type="ARBA" id="ARBA00022475"/>
    </source>
</evidence>
<comment type="subcellular location">
    <subcellularLocation>
        <location evidence="1">Cell membrane</location>
        <topology evidence="1">Single-pass type II membrane protein</topology>
    </subcellularLocation>
</comment>
<dbReference type="PANTHER" id="PTHR33392:SF8">
    <property type="entry name" value="REGULATORY PROTEIN MSRR"/>
    <property type="match status" value="1"/>
</dbReference>
<accession>A0ABW5C1W2</accession>
<evidence type="ECO:0000256" key="2">
    <source>
        <dbReference type="ARBA" id="ARBA00006068"/>
    </source>
</evidence>
<keyword evidence="9" id="KW-0804">Transcription</keyword>
<sequence>MNKRQDRHRKKKKKKKFVRGFFFLLVLILGFAGYIFYQYYTGLQAAGEGFDKNAATDFDGAEVDKLGKINVLLLGIDSRGEEKSRTDTIMIAQYDTKEGTAKLVSIMRDTYVEIPDYKNYKVNTAYFLGGPELLRETIQENFGIDLHYYALVDFKGFQQVVDTLAPEGIEMDVEQSMSKNIGVSLEPGVQMLDGAELLGYARYRADAKGDFGRVERQQKVINALKDELISVNGVTKLPKLIGTVQPYIETNVDGAEVIGILKDFVLNTPEDIETMTIPVEGSYTSASYSHAGSVLEIDMEENKAALDAFLNGGSSVVTSDSEEEQ</sequence>
<feature type="transmembrane region" description="Helical" evidence="12">
    <location>
        <begin position="21"/>
        <end position="40"/>
    </location>
</feature>
<keyword evidence="8 12" id="KW-0472">Membrane</keyword>
<evidence type="ECO:0000256" key="10">
    <source>
        <dbReference type="ARBA" id="ARBA00037178"/>
    </source>
</evidence>
<keyword evidence="4 12" id="KW-0812">Transmembrane</keyword>
<evidence type="ECO:0000259" key="13">
    <source>
        <dbReference type="Pfam" id="PF03816"/>
    </source>
</evidence>
<evidence type="ECO:0000256" key="11">
    <source>
        <dbReference type="ARBA" id="ARBA00040752"/>
    </source>
</evidence>
<dbReference type="PANTHER" id="PTHR33392">
    <property type="entry name" value="POLYISOPRENYL-TEICHOIC ACID--PEPTIDOGLYCAN TEICHOIC ACID TRANSFERASE TAGU"/>
    <property type="match status" value="1"/>
</dbReference>
<evidence type="ECO:0000256" key="5">
    <source>
        <dbReference type="ARBA" id="ARBA00022968"/>
    </source>
</evidence>
<proteinExistence type="inferred from homology"/>
<gene>
    <name evidence="14" type="ORF">ACFSKK_14355</name>
</gene>
<dbReference type="InterPro" id="IPR004474">
    <property type="entry name" value="LytR_CpsA_psr"/>
</dbReference>